<dbReference type="EMBL" id="KN823164">
    <property type="protein sequence ID" value="KIO20723.1"/>
    <property type="molecule type" value="Genomic_DNA"/>
</dbReference>
<dbReference type="HOGENOM" id="CLU_2279509_0_0_1"/>
<name>A0A0C3KGU5_9AGAM</name>
<reference evidence="2" key="2">
    <citation type="submission" date="2015-01" db="EMBL/GenBank/DDBJ databases">
        <title>Evolutionary Origins and Diversification of the Mycorrhizal Mutualists.</title>
        <authorList>
            <consortium name="DOE Joint Genome Institute"/>
            <consortium name="Mycorrhizal Genomics Consortium"/>
            <person name="Kohler A."/>
            <person name="Kuo A."/>
            <person name="Nagy L.G."/>
            <person name="Floudas D."/>
            <person name="Copeland A."/>
            <person name="Barry K.W."/>
            <person name="Cichocki N."/>
            <person name="Veneault-Fourrey C."/>
            <person name="LaButti K."/>
            <person name="Lindquist E.A."/>
            <person name="Lipzen A."/>
            <person name="Lundell T."/>
            <person name="Morin E."/>
            <person name="Murat C."/>
            <person name="Riley R."/>
            <person name="Ohm R."/>
            <person name="Sun H."/>
            <person name="Tunlid A."/>
            <person name="Henrissat B."/>
            <person name="Grigoriev I.V."/>
            <person name="Hibbett D.S."/>
            <person name="Martin F."/>
        </authorList>
    </citation>
    <scope>NUCLEOTIDE SEQUENCE [LARGE SCALE GENOMIC DNA]</scope>
    <source>
        <strain evidence="2">MUT 4182</strain>
    </source>
</reference>
<organism evidence="1 2">
    <name type="scientific">Tulasnella calospora MUT 4182</name>
    <dbReference type="NCBI Taxonomy" id="1051891"/>
    <lineage>
        <taxon>Eukaryota</taxon>
        <taxon>Fungi</taxon>
        <taxon>Dikarya</taxon>
        <taxon>Basidiomycota</taxon>
        <taxon>Agaricomycotina</taxon>
        <taxon>Agaricomycetes</taxon>
        <taxon>Cantharellales</taxon>
        <taxon>Tulasnellaceae</taxon>
        <taxon>Tulasnella</taxon>
    </lineage>
</organism>
<evidence type="ECO:0000313" key="1">
    <source>
        <dbReference type="EMBL" id="KIO20723.1"/>
    </source>
</evidence>
<sequence>MVDALVKAKRAESPASNNTAAVNKAVTLEPAKQIAAVSPIFSHAEDPERRIFAQNLRIGDASAAEIDAAVKGVTLDAAATGNVVTFTVTDGATAASTAALHP</sequence>
<accession>A0A0C3KGU5</accession>
<gene>
    <name evidence="1" type="ORF">M407DRAFT_29663</name>
</gene>
<protein>
    <submittedName>
        <fullName evidence="1">Uncharacterized protein</fullName>
    </submittedName>
</protein>
<dbReference type="Proteomes" id="UP000054248">
    <property type="component" value="Unassembled WGS sequence"/>
</dbReference>
<evidence type="ECO:0000313" key="2">
    <source>
        <dbReference type="Proteomes" id="UP000054248"/>
    </source>
</evidence>
<keyword evidence="2" id="KW-1185">Reference proteome</keyword>
<reference evidence="1 2" key="1">
    <citation type="submission" date="2014-04" db="EMBL/GenBank/DDBJ databases">
        <authorList>
            <consortium name="DOE Joint Genome Institute"/>
            <person name="Kuo A."/>
            <person name="Girlanda M."/>
            <person name="Perotto S."/>
            <person name="Kohler A."/>
            <person name="Nagy L.G."/>
            <person name="Floudas D."/>
            <person name="Copeland A."/>
            <person name="Barry K.W."/>
            <person name="Cichocki N."/>
            <person name="Veneault-Fourrey C."/>
            <person name="LaButti K."/>
            <person name="Lindquist E.A."/>
            <person name="Lipzen A."/>
            <person name="Lundell T."/>
            <person name="Morin E."/>
            <person name="Murat C."/>
            <person name="Sun H."/>
            <person name="Tunlid A."/>
            <person name="Henrissat B."/>
            <person name="Grigoriev I.V."/>
            <person name="Hibbett D.S."/>
            <person name="Martin F."/>
            <person name="Nordberg H.P."/>
            <person name="Cantor M.N."/>
            <person name="Hua S.X."/>
        </authorList>
    </citation>
    <scope>NUCLEOTIDE SEQUENCE [LARGE SCALE GENOMIC DNA]</scope>
    <source>
        <strain evidence="1 2">MUT 4182</strain>
    </source>
</reference>
<dbReference type="AlphaFoldDB" id="A0A0C3KGU5"/>
<proteinExistence type="predicted"/>